<feature type="transmembrane region" description="Helical" evidence="1">
    <location>
        <begin position="141"/>
        <end position="159"/>
    </location>
</feature>
<feature type="transmembrane region" description="Helical" evidence="1">
    <location>
        <begin position="115"/>
        <end position="135"/>
    </location>
</feature>
<reference evidence="2 3" key="1">
    <citation type="submission" date="2021-03" db="EMBL/GenBank/DDBJ databases">
        <title>Sequencing the genomes of 1000 actinobacteria strains.</title>
        <authorList>
            <person name="Klenk H.-P."/>
        </authorList>
    </citation>
    <scope>NUCLEOTIDE SEQUENCE [LARGE SCALE GENOMIC DNA]</scope>
    <source>
        <strain evidence="2 3">DSM 46670</strain>
    </source>
</reference>
<dbReference type="Pfam" id="PF13398">
    <property type="entry name" value="Peptidase_M50B"/>
    <property type="match status" value="1"/>
</dbReference>
<gene>
    <name evidence="2" type="ORF">JOF56_000563</name>
</gene>
<comment type="caution">
    <text evidence="2">The sequence shown here is derived from an EMBL/GenBank/DDBJ whole genome shotgun (WGS) entry which is preliminary data.</text>
</comment>
<keyword evidence="1" id="KW-1133">Transmembrane helix</keyword>
<evidence type="ECO:0008006" key="4">
    <source>
        <dbReference type="Google" id="ProtNLM"/>
    </source>
</evidence>
<feature type="transmembrane region" description="Helical" evidence="1">
    <location>
        <begin position="42"/>
        <end position="59"/>
    </location>
</feature>
<feature type="transmembrane region" description="Helical" evidence="1">
    <location>
        <begin position="188"/>
        <end position="207"/>
    </location>
</feature>
<feature type="transmembrane region" description="Helical" evidence="1">
    <location>
        <begin position="164"/>
        <end position="182"/>
    </location>
</feature>
<dbReference type="PANTHER" id="PTHR33979:SF2">
    <property type="entry name" value="PEPTIDASE M50B-LIKE-DOMAIN-CONTAINING PROTEIN"/>
    <property type="match status" value="1"/>
</dbReference>
<dbReference type="EMBL" id="JAGINW010000001">
    <property type="protein sequence ID" value="MBP2320178.1"/>
    <property type="molecule type" value="Genomic_DNA"/>
</dbReference>
<dbReference type="InterPro" id="IPR049500">
    <property type="entry name" value="Peptidase_M50B-like"/>
</dbReference>
<protein>
    <recommendedName>
        <fullName evidence="4">Peptidase M50B-like</fullName>
    </recommendedName>
</protein>
<evidence type="ECO:0000313" key="2">
    <source>
        <dbReference type="EMBL" id="MBP2320178.1"/>
    </source>
</evidence>
<accession>A0ABS4T717</accession>
<evidence type="ECO:0000313" key="3">
    <source>
        <dbReference type="Proteomes" id="UP001519332"/>
    </source>
</evidence>
<keyword evidence="1" id="KW-0472">Membrane</keyword>
<feature type="transmembrane region" description="Helical" evidence="1">
    <location>
        <begin position="235"/>
        <end position="257"/>
    </location>
</feature>
<organism evidence="2 3">
    <name type="scientific">Kibdelosporangium banguiense</name>
    <dbReference type="NCBI Taxonomy" id="1365924"/>
    <lineage>
        <taxon>Bacteria</taxon>
        <taxon>Bacillati</taxon>
        <taxon>Actinomycetota</taxon>
        <taxon>Actinomycetes</taxon>
        <taxon>Pseudonocardiales</taxon>
        <taxon>Pseudonocardiaceae</taxon>
        <taxon>Kibdelosporangium</taxon>
    </lineage>
</organism>
<keyword evidence="1" id="KW-0812">Transmembrane</keyword>
<dbReference type="PANTHER" id="PTHR33979">
    <property type="entry name" value="OS02G0221600 PROTEIN"/>
    <property type="match status" value="1"/>
</dbReference>
<sequence>MPRRSTSGATGTEQGLTGHKHQVWLGFAVDFWDELVGTQPDPPVVVILVTGGAALLLVLSGQPWLLARNVVTIVHEAGHALAAVLVGRRLAGIRLHSDTSGVTVSRGKPRGPGMVLTALAGYVAPSLVGLGLAGLMAGGRITLLLWVLTALMLAVLVMIRNVYGVVSVLATGAVLVVVSLVTSPEVQAAFASLITWFLLFGGVRPVWELQSKRRRGRARDSDADQLARLTGAPGLFWVAMFFLISLGATFLGGMWLLTPMLTG</sequence>
<evidence type="ECO:0000256" key="1">
    <source>
        <dbReference type="SAM" id="Phobius"/>
    </source>
</evidence>
<dbReference type="Proteomes" id="UP001519332">
    <property type="component" value="Unassembled WGS sequence"/>
</dbReference>
<keyword evidence="3" id="KW-1185">Reference proteome</keyword>
<name>A0ABS4T717_9PSEU</name>
<proteinExistence type="predicted"/>